<feature type="transmembrane region" description="Helical" evidence="9">
    <location>
        <begin position="118"/>
        <end position="137"/>
    </location>
</feature>
<feature type="domain" description="Cation-transporting P-type ATPase C-terminal" evidence="10">
    <location>
        <begin position="133"/>
        <end position="296"/>
    </location>
</feature>
<name>A0A917UQ49_9MICO</name>
<dbReference type="SUPFAM" id="SSF56784">
    <property type="entry name" value="HAD-like"/>
    <property type="match status" value="1"/>
</dbReference>
<keyword evidence="2" id="KW-1003">Cell membrane</keyword>
<dbReference type="PRINTS" id="PR01836">
    <property type="entry name" value="MGATPASE"/>
</dbReference>
<dbReference type="AlphaFoldDB" id="A0A917UQ49"/>
<evidence type="ECO:0000256" key="6">
    <source>
        <dbReference type="ARBA" id="ARBA00022989"/>
    </source>
</evidence>
<evidence type="ECO:0000256" key="4">
    <source>
        <dbReference type="ARBA" id="ARBA00022692"/>
    </source>
</evidence>
<evidence type="ECO:0000313" key="12">
    <source>
        <dbReference type="Proteomes" id="UP000636956"/>
    </source>
</evidence>
<keyword evidence="6 9" id="KW-1133">Transmembrane helix</keyword>
<comment type="caution">
    <text evidence="11">The sequence shown here is derived from an EMBL/GenBank/DDBJ whole genome shotgun (WGS) entry which is preliminary data.</text>
</comment>
<keyword evidence="3" id="KW-0597">Phosphoprotein</keyword>
<evidence type="ECO:0000259" key="10">
    <source>
        <dbReference type="Pfam" id="PF00689"/>
    </source>
</evidence>
<comment type="catalytic activity">
    <reaction evidence="8">
        <text>ATP + H2O = ADP + phosphate + H(+)</text>
        <dbReference type="Rhea" id="RHEA:13065"/>
        <dbReference type="ChEBI" id="CHEBI:15377"/>
        <dbReference type="ChEBI" id="CHEBI:15378"/>
        <dbReference type="ChEBI" id="CHEBI:30616"/>
        <dbReference type="ChEBI" id="CHEBI:43474"/>
        <dbReference type="ChEBI" id="CHEBI:456216"/>
    </reaction>
</comment>
<keyword evidence="4 9" id="KW-0812">Transmembrane</keyword>
<dbReference type="InterPro" id="IPR023214">
    <property type="entry name" value="HAD_sf"/>
</dbReference>
<dbReference type="InterPro" id="IPR006068">
    <property type="entry name" value="ATPase_P-typ_cation-transptr_C"/>
</dbReference>
<reference evidence="11" key="1">
    <citation type="journal article" date="2014" name="Int. J. Syst. Evol. Microbiol.">
        <title>Complete genome sequence of Corynebacterium casei LMG S-19264T (=DSM 44701T), isolated from a smear-ripened cheese.</title>
        <authorList>
            <consortium name="US DOE Joint Genome Institute (JGI-PGF)"/>
            <person name="Walter F."/>
            <person name="Albersmeier A."/>
            <person name="Kalinowski J."/>
            <person name="Ruckert C."/>
        </authorList>
    </citation>
    <scope>NUCLEOTIDE SEQUENCE</scope>
    <source>
        <strain evidence="11">CGMCC 1.8984</strain>
    </source>
</reference>
<dbReference type="SUPFAM" id="SSF81665">
    <property type="entry name" value="Calcium ATPase, transmembrane domain M"/>
    <property type="match status" value="1"/>
</dbReference>
<feature type="transmembrane region" description="Helical" evidence="9">
    <location>
        <begin position="272"/>
        <end position="290"/>
    </location>
</feature>
<evidence type="ECO:0000256" key="1">
    <source>
        <dbReference type="ARBA" id="ARBA00004651"/>
    </source>
</evidence>
<reference evidence="11" key="2">
    <citation type="submission" date="2020-09" db="EMBL/GenBank/DDBJ databases">
        <authorList>
            <person name="Sun Q."/>
            <person name="Zhou Y."/>
        </authorList>
    </citation>
    <scope>NUCLEOTIDE SEQUENCE</scope>
    <source>
        <strain evidence="11">CGMCC 1.8984</strain>
    </source>
</reference>
<dbReference type="GO" id="GO:0005524">
    <property type="term" value="F:ATP binding"/>
    <property type="evidence" value="ECO:0007669"/>
    <property type="project" value="InterPro"/>
</dbReference>
<dbReference type="Gene3D" id="3.40.50.1000">
    <property type="entry name" value="HAD superfamily/HAD-like"/>
    <property type="match status" value="1"/>
</dbReference>
<feature type="transmembrane region" description="Helical" evidence="9">
    <location>
        <begin position="179"/>
        <end position="202"/>
    </location>
</feature>
<dbReference type="Proteomes" id="UP000636956">
    <property type="component" value="Unassembled WGS sequence"/>
</dbReference>
<dbReference type="InterPro" id="IPR036412">
    <property type="entry name" value="HAD-like_sf"/>
</dbReference>
<dbReference type="GO" id="GO:0015444">
    <property type="term" value="F:P-type magnesium transporter activity"/>
    <property type="evidence" value="ECO:0007669"/>
    <property type="project" value="InterPro"/>
</dbReference>
<evidence type="ECO:0000256" key="5">
    <source>
        <dbReference type="ARBA" id="ARBA00022842"/>
    </source>
</evidence>
<dbReference type="RefSeq" id="WP_188742428.1">
    <property type="nucleotide sequence ID" value="NZ_BAABFW010000002.1"/>
</dbReference>
<evidence type="ECO:0000313" key="11">
    <source>
        <dbReference type="EMBL" id="GGJ74534.1"/>
    </source>
</evidence>
<keyword evidence="5" id="KW-0460">Magnesium</keyword>
<dbReference type="GO" id="GO:0016887">
    <property type="term" value="F:ATP hydrolysis activity"/>
    <property type="evidence" value="ECO:0007669"/>
    <property type="project" value="InterPro"/>
</dbReference>
<gene>
    <name evidence="11" type="ORF">GCM10011372_10860</name>
</gene>
<organism evidence="11 12">
    <name type="scientific">Agromyces bauzanensis</name>
    <dbReference type="NCBI Taxonomy" id="1308924"/>
    <lineage>
        <taxon>Bacteria</taxon>
        <taxon>Bacillati</taxon>
        <taxon>Actinomycetota</taxon>
        <taxon>Actinomycetes</taxon>
        <taxon>Micrococcales</taxon>
        <taxon>Microbacteriaceae</taxon>
        <taxon>Agromyces</taxon>
    </lineage>
</organism>
<dbReference type="InterPro" id="IPR006415">
    <property type="entry name" value="P-type_ATPase_IIIB"/>
</dbReference>
<proteinExistence type="predicted"/>
<evidence type="ECO:0000256" key="3">
    <source>
        <dbReference type="ARBA" id="ARBA00022553"/>
    </source>
</evidence>
<keyword evidence="12" id="KW-1185">Reference proteome</keyword>
<dbReference type="InterPro" id="IPR023298">
    <property type="entry name" value="ATPase_P-typ_TM_dom_sf"/>
</dbReference>
<dbReference type="Pfam" id="PF00689">
    <property type="entry name" value="Cation_ATPase_C"/>
    <property type="match status" value="1"/>
</dbReference>
<protein>
    <recommendedName>
        <fullName evidence="10">Cation-transporting P-type ATPase C-terminal domain-containing protein</fullName>
    </recommendedName>
</protein>
<dbReference type="Gene3D" id="1.20.1110.10">
    <property type="entry name" value="Calcium-transporting ATPase, transmembrane domain"/>
    <property type="match status" value="1"/>
</dbReference>
<dbReference type="Pfam" id="PF00702">
    <property type="entry name" value="Hydrolase"/>
    <property type="match status" value="1"/>
</dbReference>
<dbReference type="PANTHER" id="PTHR42861">
    <property type="entry name" value="CALCIUM-TRANSPORTING ATPASE"/>
    <property type="match status" value="1"/>
</dbReference>
<keyword evidence="7 9" id="KW-0472">Membrane</keyword>
<feature type="transmembrane region" description="Helical" evidence="9">
    <location>
        <begin position="240"/>
        <end position="260"/>
    </location>
</feature>
<evidence type="ECO:0000256" key="8">
    <source>
        <dbReference type="ARBA" id="ARBA00049360"/>
    </source>
</evidence>
<evidence type="ECO:0000256" key="9">
    <source>
        <dbReference type="SAM" id="Phobius"/>
    </source>
</evidence>
<sequence length="313" mass="33820">MLTGPETVGLDDAALVTHVQDVVVFAEVEPLQKRRILTALRADGETVGYLGDGINDAPALHAADVGISVDTAVDVAKQAAAVVLLAKSLAVLADGIQFGRATFANTLKYVRVTTSANFGNMLSMAVASLFLSFLPLLPRQILLLNFLSDIPATTIATDRVDPERVHEPGRWDLRGIRNFMVVFGLLSTVFDLATFGLLLWVFQAGQDLFRSSWFIESTLTELVVLLSLRTGRPVFRSRPGSALLWASVAMAVTTIVLPYVPPLATPLGLVPVPWPILASLFGLTAVYLLANEALKRRFLQVRSARLPESPAFG</sequence>
<dbReference type="GO" id="GO:0005886">
    <property type="term" value="C:plasma membrane"/>
    <property type="evidence" value="ECO:0007669"/>
    <property type="project" value="UniProtKB-SubCell"/>
</dbReference>
<comment type="subcellular location">
    <subcellularLocation>
        <location evidence="1">Cell membrane</location>
        <topology evidence="1">Multi-pass membrane protein</topology>
    </subcellularLocation>
</comment>
<evidence type="ECO:0000256" key="7">
    <source>
        <dbReference type="ARBA" id="ARBA00023136"/>
    </source>
</evidence>
<evidence type="ECO:0000256" key="2">
    <source>
        <dbReference type="ARBA" id="ARBA00022475"/>
    </source>
</evidence>
<dbReference type="InterPro" id="IPR001757">
    <property type="entry name" value="P_typ_ATPase"/>
</dbReference>
<dbReference type="EMBL" id="BMMD01000004">
    <property type="protein sequence ID" value="GGJ74534.1"/>
    <property type="molecule type" value="Genomic_DNA"/>
</dbReference>
<dbReference type="NCBIfam" id="TIGR01494">
    <property type="entry name" value="ATPase_P-type"/>
    <property type="match status" value="1"/>
</dbReference>
<accession>A0A917UQ49</accession>